<gene>
    <name evidence="3" type="ORF">PBAH0796_LOCUS24663</name>
</gene>
<feature type="compositionally biased region" description="Basic and acidic residues" evidence="1">
    <location>
        <begin position="73"/>
        <end position="87"/>
    </location>
</feature>
<sequence length="387" mass="41842">MPRAAFLAEGDDRTDVQARPLSREVPKARASSDADSDEEAARLHERDGSAATGSETAAERSPSQSSLPAVAGAEKDGEDGKRIKDQTGDAGVTDAEGAEASGQEEAPSHAAFDTDSEMDFPQQVGEPQAPLPTIPLPTTCPSTKVVAPSPCEQAAWGDLGQWGGGARITFLSAMDPVAAHAFAMAQCDAWLRVAEVHGAMAGAGQGSFGEAREEETASAGAAGDARRDEASWTTVQIRNLPIDYTRDMVVELLDAEGFAAKYDFVYFPRDFKTSGCLGYAFVNMTRHEDAVALRGHLSGFSKWAFKSRKVVEVAWSVPYQGLKAHIKRYQNSSVMHPDVDDIFKPAVFRHGRREEFPAPTKNIHPPRLRYHKPSAATRWVEQRTDAV</sequence>
<protein>
    <recommendedName>
        <fullName evidence="2">Mei2-like C-terminal RNA recognition motif domain-containing protein</fullName>
    </recommendedName>
</protein>
<dbReference type="EMBL" id="HBEG01040380">
    <property type="protein sequence ID" value="CAD8380145.1"/>
    <property type="molecule type" value="Transcribed_RNA"/>
</dbReference>
<dbReference type="AlphaFoldDB" id="A0A7S0FTG5"/>
<dbReference type="Pfam" id="PF04059">
    <property type="entry name" value="RRM_2"/>
    <property type="match status" value="1"/>
</dbReference>
<feature type="compositionally biased region" description="Basic and acidic residues" evidence="1">
    <location>
        <begin position="10"/>
        <end position="32"/>
    </location>
</feature>
<dbReference type="Gene3D" id="3.30.70.330">
    <property type="match status" value="1"/>
</dbReference>
<name>A0A7S0FTG5_9DINO</name>
<proteinExistence type="predicted"/>
<feature type="compositionally biased region" description="Basic and acidic residues" evidence="1">
    <location>
        <begin position="39"/>
        <end position="48"/>
    </location>
</feature>
<dbReference type="GO" id="GO:0003676">
    <property type="term" value="F:nucleic acid binding"/>
    <property type="evidence" value="ECO:0007669"/>
    <property type="project" value="InterPro"/>
</dbReference>
<dbReference type="InterPro" id="IPR035979">
    <property type="entry name" value="RBD_domain_sf"/>
</dbReference>
<feature type="region of interest" description="Disordered" evidence="1">
    <location>
        <begin position="203"/>
        <end position="225"/>
    </location>
</feature>
<evidence type="ECO:0000256" key="1">
    <source>
        <dbReference type="SAM" id="MobiDB-lite"/>
    </source>
</evidence>
<dbReference type="SUPFAM" id="SSF54928">
    <property type="entry name" value="RNA-binding domain, RBD"/>
    <property type="match status" value="1"/>
</dbReference>
<evidence type="ECO:0000313" key="3">
    <source>
        <dbReference type="EMBL" id="CAD8380145.1"/>
    </source>
</evidence>
<feature type="domain" description="Mei2-like C-terminal RNA recognition motif" evidence="2">
    <location>
        <begin position="233"/>
        <end position="329"/>
    </location>
</feature>
<organism evidence="3">
    <name type="scientific">Pyrodinium bahamense</name>
    <dbReference type="NCBI Taxonomy" id="73915"/>
    <lineage>
        <taxon>Eukaryota</taxon>
        <taxon>Sar</taxon>
        <taxon>Alveolata</taxon>
        <taxon>Dinophyceae</taxon>
        <taxon>Gonyaulacales</taxon>
        <taxon>Pyrocystaceae</taxon>
        <taxon>Pyrodinium</taxon>
    </lineage>
</organism>
<accession>A0A7S0FTG5</accession>
<evidence type="ECO:0000259" key="2">
    <source>
        <dbReference type="Pfam" id="PF04059"/>
    </source>
</evidence>
<reference evidence="3" key="1">
    <citation type="submission" date="2021-01" db="EMBL/GenBank/DDBJ databases">
        <authorList>
            <person name="Corre E."/>
            <person name="Pelletier E."/>
            <person name="Niang G."/>
            <person name="Scheremetjew M."/>
            <person name="Finn R."/>
            <person name="Kale V."/>
            <person name="Holt S."/>
            <person name="Cochrane G."/>
            <person name="Meng A."/>
            <person name="Brown T."/>
            <person name="Cohen L."/>
        </authorList>
    </citation>
    <scope>NUCLEOTIDE SEQUENCE</scope>
    <source>
        <strain evidence="3">Pbaha01</strain>
    </source>
</reference>
<feature type="region of interest" description="Disordered" evidence="1">
    <location>
        <begin position="1"/>
        <end position="110"/>
    </location>
</feature>
<dbReference type="InterPro" id="IPR007201">
    <property type="entry name" value="Mei2-like_Rrm_C"/>
</dbReference>
<feature type="compositionally biased region" description="Polar residues" evidence="1">
    <location>
        <begin position="51"/>
        <end position="67"/>
    </location>
</feature>
<dbReference type="InterPro" id="IPR012677">
    <property type="entry name" value="Nucleotide-bd_a/b_plait_sf"/>
</dbReference>